<dbReference type="GO" id="GO:0016020">
    <property type="term" value="C:membrane"/>
    <property type="evidence" value="ECO:0007669"/>
    <property type="project" value="UniProtKB-SubCell"/>
</dbReference>
<feature type="binding site" evidence="12">
    <location>
        <position position="359"/>
    </location>
    <ligand>
        <name>ATP</name>
        <dbReference type="ChEBI" id="CHEBI:30616"/>
    </ligand>
</feature>
<gene>
    <name evidence="17" type="ORF">DS421_19g671950</name>
</gene>
<dbReference type="InterPro" id="IPR017441">
    <property type="entry name" value="Protein_kinase_ATP_BS"/>
</dbReference>
<dbReference type="FunFam" id="1.10.510.10:FF:000590">
    <property type="entry name" value="PR5-like receptor kinase"/>
    <property type="match status" value="1"/>
</dbReference>
<evidence type="ECO:0000259" key="16">
    <source>
        <dbReference type="PROSITE" id="PS50011"/>
    </source>
</evidence>
<dbReference type="InterPro" id="IPR045874">
    <property type="entry name" value="LRK10/LRL21-25-like"/>
</dbReference>
<dbReference type="PROSITE" id="PS00107">
    <property type="entry name" value="PROTEIN_KINASE_ATP"/>
    <property type="match status" value="1"/>
</dbReference>
<keyword evidence="7" id="KW-0418">Kinase</keyword>
<evidence type="ECO:0000256" key="1">
    <source>
        <dbReference type="ARBA" id="ARBA00004479"/>
    </source>
</evidence>
<dbReference type="InterPro" id="IPR011009">
    <property type="entry name" value="Kinase-like_dom_sf"/>
</dbReference>
<evidence type="ECO:0000256" key="5">
    <source>
        <dbReference type="ARBA" id="ARBA00022729"/>
    </source>
</evidence>
<evidence type="ECO:0000256" key="9">
    <source>
        <dbReference type="ARBA" id="ARBA00022989"/>
    </source>
</evidence>
<keyword evidence="5 15" id="KW-0732">Signal</keyword>
<keyword evidence="4 14" id="KW-0812">Transmembrane</keyword>
<reference evidence="17 18" key="1">
    <citation type="submission" date="2020-01" db="EMBL/GenBank/DDBJ databases">
        <title>Genome sequence of Arachis hypogaea, cultivar Shitouqi.</title>
        <authorList>
            <person name="Zhuang W."/>
            <person name="Chen H."/>
            <person name="Varshney R."/>
            <person name="Wang D."/>
            <person name="Ming R."/>
        </authorList>
    </citation>
    <scope>NUCLEOTIDE SEQUENCE [LARGE SCALE GENOMIC DNA]</scope>
    <source>
        <tissue evidence="17">Young leaf</tissue>
    </source>
</reference>
<dbReference type="PANTHER" id="PTHR27009">
    <property type="entry name" value="RUST RESISTANCE KINASE LR10-RELATED"/>
    <property type="match status" value="1"/>
</dbReference>
<feature type="transmembrane region" description="Helical" evidence="14">
    <location>
        <begin position="270"/>
        <end position="291"/>
    </location>
</feature>
<feature type="compositionally biased region" description="Polar residues" evidence="13">
    <location>
        <begin position="630"/>
        <end position="643"/>
    </location>
</feature>
<dbReference type="SUPFAM" id="SSF56112">
    <property type="entry name" value="Protein kinase-like (PK-like)"/>
    <property type="match status" value="1"/>
</dbReference>
<dbReference type="Gene3D" id="1.10.510.10">
    <property type="entry name" value="Transferase(Phosphotransferase) domain 1"/>
    <property type="match status" value="1"/>
</dbReference>
<feature type="domain" description="Protein kinase" evidence="16">
    <location>
        <begin position="331"/>
        <end position="610"/>
    </location>
</feature>
<dbReference type="Gramene" id="arahy.Tifrunner.gnm2.ann2.Ah19g532800.1">
    <property type="protein sequence ID" value="arahy.Tifrunner.gnm2.ann2.Ah19g532800.1-CDS"/>
    <property type="gene ID" value="arahy.Tifrunner.gnm2.ann2.Ah19g532800"/>
</dbReference>
<keyword evidence="9 14" id="KW-1133">Transmembrane helix</keyword>
<evidence type="ECO:0000256" key="13">
    <source>
        <dbReference type="SAM" id="MobiDB-lite"/>
    </source>
</evidence>
<evidence type="ECO:0000256" key="3">
    <source>
        <dbReference type="ARBA" id="ARBA00022679"/>
    </source>
</evidence>
<feature type="chain" id="PRO_5025476701" description="Protein kinase domain-containing protein" evidence="15">
    <location>
        <begin position="39"/>
        <end position="643"/>
    </location>
</feature>
<evidence type="ECO:0000256" key="4">
    <source>
        <dbReference type="ARBA" id="ARBA00022692"/>
    </source>
</evidence>
<accession>A0A6B9VEY5</accession>
<dbReference type="AlphaFoldDB" id="A0A6B9VEY5"/>
<sequence>MLVREMKMVSSMLHVFSRSLLLVFFLLLLSCNSNRVWGCPPSIPCGDLGDLRFPFTSRPHSECGLLVIDGCEDDPGATKSIQNNNRWFNILNGSLTQSNITVRDDGLVVSRSSITIRDDNLYTLLSSRSCEVLGYDSAKTFRIDTPLASSQVMYSASLLKCNHSIDPRPSYVLPNSTVCGIRNDTFYGVSNVSKYKEIEGCSLIELPLGGPIVVLQDPNTLLSSLTADIPIQINLSPNCSHCNIVYRGLCKIDNSGRFYCHTPRKTRKTITIAVASVTGALGAFIVLAWYFRRHFYNKENPTHQIIEAFLKNHGHLAAKRFSYLEVKKATNSFKDKLGQGGYGSVYKGKLSDGTLVAVKVLSESKGNGEEFINEVASISVTSHVNIVELLGFYLEETKRALIYKYMPNGSVEKFIYEGRDSKAFNPNLTCKTMYKIAIGVARGLDYLHKGCNSKIVHFDIKPHNILLDEDFCPKISDFGLAKICMEKESILSLMIARGTIGYIAPEVFSRNFGEVSHKSDVYSYGMMVLEMIGERKNRNIKDESSSEMYFPHWIYRRLEQNQEPELQCIKNEIDKETIQKMIVVSLWCIQTDPSNRPTMSKVVDMMESTFESLQMPPKPYLSSPPRSFPLDSTNSSLSKCKSL</sequence>
<dbReference type="SMART" id="SM00220">
    <property type="entry name" value="S_TKc"/>
    <property type="match status" value="1"/>
</dbReference>
<keyword evidence="11" id="KW-0325">Glycoprotein</keyword>
<keyword evidence="2" id="KW-0723">Serine/threonine-protein kinase</keyword>
<dbReference type="PROSITE" id="PS00108">
    <property type="entry name" value="PROTEIN_KINASE_ST"/>
    <property type="match status" value="1"/>
</dbReference>
<keyword evidence="6 12" id="KW-0547">Nucleotide-binding</keyword>
<evidence type="ECO:0000256" key="15">
    <source>
        <dbReference type="SAM" id="SignalP"/>
    </source>
</evidence>
<dbReference type="SMR" id="A0A6B9VEY5"/>
<name>A0A6B9VEY5_ARAHY</name>
<keyword evidence="3" id="KW-0808">Transferase</keyword>
<evidence type="ECO:0000313" key="18">
    <source>
        <dbReference type="Proteomes" id="UP000464620"/>
    </source>
</evidence>
<dbReference type="GO" id="GO:0005524">
    <property type="term" value="F:ATP binding"/>
    <property type="evidence" value="ECO:0007669"/>
    <property type="project" value="UniProtKB-UniRule"/>
</dbReference>
<evidence type="ECO:0000256" key="14">
    <source>
        <dbReference type="SAM" id="Phobius"/>
    </source>
</evidence>
<protein>
    <recommendedName>
        <fullName evidence="16">Protein kinase domain-containing protein</fullName>
    </recommendedName>
</protein>
<evidence type="ECO:0000256" key="11">
    <source>
        <dbReference type="ARBA" id="ARBA00023180"/>
    </source>
</evidence>
<dbReference type="Gene3D" id="3.30.200.20">
    <property type="entry name" value="Phosphorylase Kinase, domain 1"/>
    <property type="match status" value="1"/>
</dbReference>
<evidence type="ECO:0000256" key="6">
    <source>
        <dbReference type="ARBA" id="ARBA00022741"/>
    </source>
</evidence>
<evidence type="ECO:0000256" key="2">
    <source>
        <dbReference type="ARBA" id="ARBA00022527"/>
    </source>
</evidence>
<comment type="subcellular location">
    <subcellularLocation>
        <location evidence="1">Membrane</location>
        <topology evidence="1">Single-pass type I membrane protein</topology>
    </subcellularLocation>
</comment>
<dbReference type="EMBL" id="CP031001">
    <property type="protein sequence ID" value="QHN79667.1"/>
    <property type="molecule type" value="Genomic_DNA"/>
</dbReference>
<keyword evidence="8 12" id="KW-0067">ATP-binding</keyword>
<proteinExistence type="predicted"/>
<evidence type="ECO:0000256" key="8">
    <source>
        <dbReference type="ARBA" id="ARBA00022840"/>
    </source>
</evidence>
<dbReference type="PROSITE" id="PS51257">
    <property type="entry name" value="PROKAR_LIPOPROTEIN"/>
    <property type="match status" value="1"/>
</dbReference>
<dbReference type="GO" id="GO:0004674">
    <property type="term" value="F:protein serine/threonine kinase activity"/>
    <property type="evidence" value="ECO:0007669"/>
    <property type="project" value="UniProtKB-KW"/>
</dbReference>
<dbReference type="InterPro" id="IPR008271">
    <property type="entry name" value="Ser/Thr_kinase_AS"/>
</dbReference>
<keyword evidence="10 14" id="KW-0472">Membrane</keyword>
<feature type="region of interest" description="Disordered" evidence="13">
    <location>
        <begin position="614"/>
        <end position="643"/>
    </location>
</feature>
<organism evidence="17 18">
    <name type="scientific">Arachis hypogaea</name>
    <name type="common">Peanut</name>
    <dbReference type="NCBI Taxonomy" id="3818"/>
    <lineage>
        <taxon>Eukaryota</taxon>
        <taxon>Viridiplantae</taxon>
        <taxon>Streptophyta</taxon>
        <taxon>Embryophyta</taxon>
        <taxon>Tracheophyta</taxon>
        <taxon>Spermatophyta</taxon>
        <taxon>Magnoliopsida</taxon>
        <taxon>eudicotyledons</taxon>
        <taxon>Gunneridae</taxon>
        <taxon>Pentapetalae</taxon>
        <taxon>rosids</taxon>
        <taxon>fabids</taxon>
        <taxon>Fabales</taxon>
        <taxon>Fabaceae</taxon>
        <taxon>Papilionoideae</taxon>
        <taxon>50 kb inversion clade</taxon>
        <taxon>dalbergioids sensu lato</taxon>
        <taxon>Dalbergieae</taxon>
        <taxon>Pterocarpus clade</taxon>
        <taxon>Arachis</taxon>
    </lineage>
</organism>
<dbReference type="FunFam" id="3.30.200.20:FF:000178">
    <property type="entry name" value="serine/threonine-protein kinase PBS1-like"/>
    <property type="match status" value="1"/>
</dbReference>
<evidence type="ECO:0000256" key="10">
    <source>
        <dbReference type="ARBA" id="ARBA00023136"/>
    </source>
</evidence>
<feature type="signal peptide" evidence="15">
    <location>
        <begin position="1"/>
        <end position="38"/>
    </location>
</feature>
<dbReference type="InterPro" id="IPR000719">
    <property type="entry name" value="Prot_kinase_dom"/>
</dbReference>
<evidence type="ECO:0000313" key="17">
    <source>
        <dbReference type="EMBL" id="QHN79667.1"/>
    </source>
</evidence>
<dbReference type="PROSITE" id="PS50011">
    <property type="entry name" value="PROTEIN_KINASE_DOM"/>
    <property type="match status" value="1"/>
</dbReference>
<evidence type="ECO:0000256" key="12">
    <source>
        <dbReference type="PROSITE-ProRule" id="PRU10141"/>
    </source>
</evidence>
<dbReference type="Pfam" id="PF00069">
    <property type="entry name" value="Pkinase"/>
    <property type="match status" value="1"/>
</dbReference>
<dbReference type="OrthoDB" id="4062651at2759"/>
<dbReference type="Proteomes" id="UP000464620">
    <property type="component" value="Chromosome B09"/>
</dbReference>
<evidence type="ECO:0000256" key="7">
    <source>
        <dbReference type="ARBA" id="ARBA00022777"/>
    </source>
</evidence>